<dbReference type="SUPFAM" id="SSF88946">
    <property type="entry name" value="Sigma2 domain of RNA polymerase sigma factors"/>
    <property type="match status" value="1"/>
</dbReference>
<accession>A0ABU9HTQ4</accession>
<organism evidence="1 2">
    <name type="scientific">Flavobacterium arundinis</name>
    <dbReference type="NCBI Taxonomy" id="3139143"/>
    <lineage>
        <taxon>Bacteria</taxon>
        <taxon>Pseudomonadati</taxon>
        <taxon>Bacteroidota</taxon>
        <taxon>Flavobacteriia</taxon>
        <taxon>Flavobacteriales</taxon>
        <taxon>Flavobacteriaceae</taxon>
        <taxon>Flavobacterium</taxon>
    </lineage>
</organism>
<evidence type="ECO:0000313" key="1">
    <source>
        <dbReference type="EMBL" id="MEL1243545.1"/>
    </source>
</evidence>
<dbReference type="Proteomes" id="UP001464555">
    <property type="component" value="Unassembled WGS sequence"/>
</dbReference>
<dbReference type="RefSeq" id="WP_341695861.1">
    <property type="nucleotide sequence ID" value="NZ_JBBYHR010000002.1"/>
</dbReference>
<reference evidence="1 2" key="1">
    <citation type="submission" date="2024-04" db="EMBL/GenBank/DDBJ databases">
        <title>Flavobacterium sp. DGU11 16S ribosomal RNA gene Genome sequencing and assembly.</title>
        <authorList>
            <person name="Park S."/>
        </authorList>
    </citation>
    <scope>NUCLEOTIDE SEQUENCE [LARGE SCALE GENOMIC DNA]</scope>
    <source>
        <strain evidence="1 2">DGU11</strain>
    </source>
</reference>
<keyword evidence="2" id="KW-1185">Reference proteome</keyword>
<evidence type="ECO:0000313" key="2">
    <source>
        <dbReference type="Proteomes" id="UP001464555"/>
    </source>
</evidence>
<comment type="caution">
    <text evidence="1">The sequence shown here is derived from an EMBL/GenBank/DDBJ whole genome shotgun (WGS) entry which is preliminary data.</text>
</comment>
<proteinExistence type="predicted"/>
<gene>
    <name evidence="1" type="ORF">AAEO56_04665</name>
</gene>
<name>A0ABU9HTQ4_9FLAO</name>
<sequence>MIEQLALRHDTWIRMARGICRDAYVADDLVSEMYLKLHDLAERRNNAAFNDPYVYHTMKHIYLNNFIKEKEKFADLNENSTFIDNEEEPPKYANLEIPDCITWVEKQILLLRQEISGREIERQYHINFQKVHRIEKKAKEKLEQWARTFIPAQAAL</sequence>
<evidence type="ECO:0008006" key="3">
    <source>
        <dbReference type="Google" id="ProtNLM"/>
    </source>
</evidence>
<dbReference type="InterPro" id="IPR013325">
    <property type="entry name" value="RNA_pol_sigma_r2"/>
</dbReference>
<dbReference type="EMBL" id="JBBYHR010000002">
    <property type="protein sequence ID" value="MEL1243545.1"/>
    <property type="molecule type" value="Genomic_DNA"/>
</dbReference>
<protein>
    <recommendedName>
        <fullName evidence="3">RNA polymerase sigma factor, sigma-70 family</fullName>
    </recommendedName>
</protein>